<reference evidence="1" key="1">
    <citation type="submission" date="2023-02" db="EMBL/GenBank/DDBJ databases">
        <title>Genome sequence of Microbacterium liquefaciens B1075.</title>
        <authorList>
            <person name="Cao J."/>
            <person name="Li X."/>
        </authorList>
    </citation>
    <scope>NUCLEOTIDE SEQUENCE</scope>
    <source>
        <strain evidence="1">B1075</strain>
    </source>
</reference>
<name>A0AAJ6ARB3_MICMQ</name>
<gene>
    <name evidence="1" type="ORF">PWF71_01515</name>
</gene>
<evidence type="ECO:0000313" key="1">
    <source>
        <dbReference type="EMBL" id="WEF21370.1"/>
    </source>
</evidence>
<dbReference type="RefSeq" id="WP_275093376.1">
    <property type="nucleotide sequence ID" value="NZ_CBDRLE010000002.1"/>
</dbReference>
<proteinExistence type="predicted"/>
<evidence type="ECO:0000313" key="2">
    <source>
        <dbReference type="Proteomes" id="UP001214756"/>
    </source>
</evidence>
<dbReference type="InterPro" id="IPR027396">
    <property type="entry name" value="DsrEFH-like"/>
</dbReference>
<dbReference type="Gene3D" id="3.40.1260.10">
    <property type="entry name" value="DsrEFH-like"/>
    <property type="match status" value="1"/>
</dbReference>
<organism evidence="1 2">
    <name type="scientific">Microbacterium maritypicum</name>
    <name type="common">Microbacterium liquefaciens</name>
    <dbReference type="NCBI Taxonomy" id="33918"/>
    <lineage>
        <taxon>Bacteria</taxon>
        <taxon>Bacillati</taxon>
        <taxon>Actinomycetota</taxon>
        <taxon>Actinomycetes</taxon>
        <taxon>Micrococcales</taxon>
        <taxon>Microbacteriaceae</taxon>
        <taxon>Microbacterium</taxon>
    </lineage>
</organism>
<sequence>MSEQHMLLIHAFGSDPGVITGALRVARNASHGLPEARIRVVVQGPAVAGLVSGAGFDEDLADTLRGMIDVAACGNSMERERIEQDQLTEGVTVVPSAVIHLAEQQWAGAAYVRV</sequence>
<accession>A0AAJ6ARB3</accession>
<dbReference type="PANTHER" id="PTHR37691:SF1">
    <property type="entry name" value="BLR3518 PROTEIN"/>
    <property type="match status" value="1"/>
</dbReference>
<dbReference type="SUPFAM" id="SSF75169">
    <property type="entry name" value="DsrEFH-like"/>
    <property type="match status" value="1"/>
</dbReference>
<dbReference type="EMBL" id="CP118606">
    <property type="protein sequence ID" value="WEF21370.1"/>
    <property type="molecule type" value="Genomic_DNA"/>
</dbReference>
<dbReference type="Proteomes" id="UP001214756">
    <property type="component" value="Chromosome"/>
</dbReference>
<dbReference type="AlphaFoldDB" id="A0AAJ6ARB3"/>
<dbReference type="PANTHER" id="PTHR37691">
    <property type="entry name" value="BLR3518 PROTEIN"/>
    <property type="match status" value="1"/>
</dbReference>
<protein>
    <submittedName>
        <fullName evidence="1">DsrE family protein</fullName>
    </submittedName>
</protein>